<sequence length="183" mass="21270">MESNQQQNDDKTNSNENQPEQQNDLQSVTSETTQQTEQQQQTQSVPIVDPNERRLCSGCHQFYGTAATNFMCSVCFKKAGGILSQTQPQKKEEVQPQTFAQQNDPSKEEQKAPERPIQDKTRCWSCKKKVGLTGVQCRCEYTFCSKHRYPEEHSCDFDFNNFYKKKLENENQKLAHKKIDKLY</sequence>
<dbReference type="PANTHER" id="PTHR10634:SF67">
    <property type="entry name" value="AN1-TYPE ZINC FINGER PROTEIN 3"/>
    <property type="match status" value="1"/>
</dbReference>
<feature type="compositionally biased region" description="Basic and acidic residues" evidence="5">
    <location>
        <begin position="105"/>
        <end position="115"/>
    </location>
</feature>
<keyword evidence="2 4" id="KW-0863">Zinc-finger</keyword>
<dbReference type="SMART" id="SM00154">
    <property type="entry name" value="ZnF_AN1"/>
    <property type="match status" value="1"/>
</dbReference>
<keyword evidence="1" id="KW-0479">Metal-binding</keyword>
<dbReference type="SUPFAM" id="SSF118310">
    <property type="entry name" value="AN1-like Zinc finger"/>
    <property type="match status" value="1"/>
</dbReference>
<dbReference type="OrthoDB" id="296554at2759"/>
<dbReference type="GO" id="GO:0008270">
    <property type="term" value="F:zinc ion binding"/>
    <property type="evidence" value="ECO:0007669"/>
    <property type="project" value="UniProtKB-KW"/>
</dbReference>
<evidence type="ECO:0000256" key="1">
    <source>
        <dbReference type="ARBA" id="ARBA00022723"/>
    </source>
</evidence>
<gene>
    <name evidence="7" type="primary">Contig19141.g20300</name>
    <name evidence="7" type="ORF">STYLEM_8946</name>
</gene>
<feature type="compositionally biased region" description="Polar residues" evidence="5">
    <location>
        <begin position="14"/>
        <end position="25"/>
    </location>
</feature>
<feature type="compositionally biased region" description="Low complexity" evidence="5">
    <location>
        <begin position="26"/>
        <end position="45"/>
    </location>
</feature>
<accession>A0A078ACP4</accession>
<dbReference type="InterPro" id="IPR035896">
    <property type="entry name" value="AN1-like_Znf"/>
</dbReference>
<evidence type="ECO:0000313" key="8">
    <source>
        <dbReference type="Proteomes" id="UP000039865"/>
    </source>
</evidence>
<evidence type="ECO:0000313" key="7">
    <source>
        <dbReference type="EMBL" id="CDW79954.1"/>
    </source>
</evidence>
<dbReference type="InterPro" id="IPR050652">
    <property type="entry name" value="AN1_A20_ZnFinger"/>
</dbReference>
<feature type="compositionally biased region" description="Polar residues" evidence="5">
    <location>
        <begin position="95"/>
        <end position="104"/>
    </location>
</feature>
<dbReference type="AlphaFoldDB" id="A0A078ACP4"/>
<dbReference type="InParanoid" id="A0A078ACP4"/>
<dbReference type="OMA" id="PATQNFC"/>
<dbReference type="EMBL" id="CCKQ01008496">
    <property type="protein sequence ID" value="CDW79954.1"/>
    <property type="molecule type" value="Genomic_DNA"/>
</dbReference>
<dbReference type="Gene3D" id="4.10.1110.10">
    <property type="entry name" value="AN1-like Zinc finger"/>
    <property type="match status" value="1"/>
</dbReference>
<dbReference type="PANTHER" id="PTHR10634">
    <property type="entry name" value="AN1-TYPE ZINC FINGER PROTEIN"/>
    <property type="match status" value="1"/>
</dbReference>
<feature type="region of interest" description="Disordered" evidence="5">
    <location>
        <begin position="1"/>
        <end position="46"/>
    </location>
</feature>
<proteinExistence type="predicted"/>
<dbReference type="PROSITE" id="PS51039">
    <property type="entry name" value="ZF_AN1"/>
    <property type="match status" value="1"/>
</dbReference>
<organism evidence="7 8">
    <name type="scientific">Stylonychia lemnae</name>
    <name type="common">Ciliate</name>
    <dbReference type="NCBI Taxonomy" id="5949"/>
    <lineage>
        <taxon>Eukaryota</taxon>
        <taxon>Sar</taxon>
        <taxon>Alveolata</taxon>
        <taxon>Ciliophora</taxon>
        <taxon>Intramacronucleata</taxon>
        <taxon>Spirotrichea</taxon>
        <taxon>Stichotrichia</taxon>
        <taxon>Sporadotrichida</taxon>
        <taxon>Oxytrichidae</taxon>
        <taxon>Stylonychinae</taxon>
        <taxon>Stylonychia</taxon>
    </lineage>
</organism>
<reference evidence="7 8" key="1">
    <citation type="submission" date="2014-06" db="EMBL/GenBank/DDBJ databases">
        <authorList>
            <person name="Swart Estienne"/>
        </authorList>
    </citation>
    <scope>NUCLEOTIDE SEQUENCE [LARGE SCALE GENOMIC DNA]</scope>
    <source>
        <strain evidence="7 8">130c</strain>
    </source>
</reference>
<name>A0A078ACP4_STYLE</name>
<dbReference type="Proteomes" id="UP000039865">
    <property type="component" value="Unassembled WGS sequence"/>
</dbReference>
<evidence type="ECO:0000256" key="5">
    <source>
        <dbReference type="SAM" id="MobiDB-lite"/>
    </source>
</evidence>
<dbReference type="InterPro" id="IPR000058">
    <property type="entry name" value="Znf_AN1"/>
</dbReference>
<protein>
    <submittedName>
        <fullName evidence="7">Zinc finger protein a20 domain-containing</fullName>
    </submittedName>
</protein>
<evidence type="ECO:0000256" key="3">
    <source>
        <dbReference type="ARBA" id="ARBA00022833"/>
    </source>
</evidence>
<feature type="region of interest" description="Disordered" evidence="5">
    <location>
        <begin position="87"/>
        <end position="115"/>
    </location>
</feature>
<feature type="domain" description="AN1-type" evidence="6">
    <location>
        <begin position="117"/>
        <end position="163"/>
    </location>
</feature>
<evidence type="ECO:0000256" key="4">
    <source>
        <dbReference type="PROSITE-ProRule" id="PRU00449"/>
    </source>
</evidence>
<keyword evidence="3" id="KW-0862">Zinc</keyword>
<dbReference type="Pfam" id="PF01428">
    <property type="entry name" value="zf-AN1"/>
    <property type="match status" value="1"/>
</dbReference>
<keyword evidence="8" id="KW-1185">Reference proteome</keyword>
<evidence type="ECO:0000256" key="2">
    <source>
        <dbReference type="ARBA" id="ARBA00022771"/>
    </source>
</evidence>
<evidence type="ECO:0000259" key="6">
    <source>
        <dbReference type="PROSITE" id="PS51039"/>
    </source>
</evidence>